<proteinExistence type="inferred from homology"/>
<dbReference type="Pfam" id="PF12911">
    <property type="entry name" value="OppC_N"/>
    <property type="match status" value="1"/>
</dbReference>
<organism evidence="9 10">
    <name type="scientific">Alkalispirochaeta americana</name>
    <dbReference type="NCBI Taxonomy" id="159291"/>
    <lineage>
        <taxon>Bacteria</taxon>
        <taxon>Pseudomonadati</taxon>
        <taxon>Spirochaetota</taxon>
        <taxon>Spirochaetia</taxon>
        <taxon>Spirochaetales</taxon>
        <taxon>Spirochaetaceae</taxon>
        <taxon>Alkalispirochaeta</taxon>
    </lineage>
</organism>
<evidence type="ECO:0000256" key="7">
    <source>
        <dbReference type="RuleBase" id="RU363032"/>
    </source>
</evidence>
<dbReference type="GO" id="GO:0055085">
    <property type="term" value="P:transmembrane transport"/>
    <property type="evidence" value="ECO:0007669"/>
    <property type="project" value="InterPro"/>
</dbReference>
<evidence type="ECO:0000256" key="2">
    <source>
        <dbReference type="ARBA" id="ARBA00022448"/>
    </source>
</evidence>
<dbReference type="InterPro" id="IPR025966">
    <property type="entry name" value="OppC_N"/>
</dbReference>
<dbReference type="InterPro" id="IPR000515">
    <property type="entry name" value="MetI-like"/>
</dbReference>
<dbReference type="PANTHER" id="PTHR43386">
    <property type="entry name" value="OLIGOPEPTIDE TRANSPORT SYSTEM PERMEASE PROTEIN APPC"/>
    <property type="match status" value="1"/>
</dbReference>
<keyword evidence="2 7" id="KW-0813">Transport</keyword>
<name>A0A1N6QEQ2_9SPIO</name>
<evidence type="ECO:0000256" key="3">
    <source>
        <dbReference type="ARBA" id="ARBA00022475"/>
    </source>
</evidence>
<dbReference type="STRING" id="159291.SAMN05920897_104140"/>
<keyword evidence="4 7" id="KW-0812">Transmembrane</keyword>
<keyword evidence="3" id="KW-1003">Cell membrane</keyword>
<protein>
    <submittedName>
        <fullName evidence="9">Peptide/nickel transport system permease protein</fullName>
    </submittedName>
</protein>
<feature type="transmembrane region" description="Helical" evidence="7">
    <location>
        <begin position="131"/>
        <end position="149"/>
    </location>
</feature>
<dbReference type="CDD" id="cd06261">
    <property type="entry name" value="TM_PBP2"/>
    <property type="match status" value="1"/>
</dbReference>
<dbReference type="InterPro" id="IPR050366">
    <property type="entry name" value="BP-dependent_transpt_permease"/>
</dbReference>
<sequence>MNTPQNETARSAPRRRTRLEDTWRQFRKNKGAIVGSVLILLLAGIALAAPLAAPEGLDDQHLGRRFQAPSRENILGTDNLGRDILSRIIHGSRLSLSIGFITTSIGLVAGGSLGAIAGYYGGNKDQVIMRFMDIILAIPGFIFAVALVTALGPNLLNLMIAVGLNSIPYFARIIRSSVLSVKEEEYIQAARVLGCSNGWIIVKHVIPNAFAPILVQATLRIGDTIIIAAGLSFLGLGAQPPLPEWGAMLSAGRQYLRDAWWMATFPGIAIMITVLAFNLVGDGLRDALDPRLKS</sequence>
<feature type="transmembrane region" description="Helical" evidence="7">
    <location>
        <begin position="96"/>
        <end position="119"/>
    </location>
</feature>
<evidence type="ECO:0000313" key="10">
    <source>
        <dbReference type="Proteomes" id="UP000186400"/>
    </source>
</evidence>
<evidence type="ECO:0000256" key="6">
    <source>
        <dbReference type="ARBA" id="ARBA00023136"/>
    </source>
</evidence>
<dbReference type="Gene3D" id="1.10.3720.10">
    <property type="entry name" value="MetI-like"/>
    <property type="match status" value="1"/>
</dbReference>
<evidence type="ECO:0000259" key="8">
    <source>
        <dbReference type="PROSITE" id="PS50928"/>
    </source>
</evidence>
<dbReference type="GO" id="GO:0005886">
    <property type="term" value="C:plasma membrane"/>
    <property type="evidence" value="ECO:0007669"/>
    <property type="project" value="UniProtKB-SubCell"/>
</dbReference>
<evidence type="ECO:0000256" key="5">
    <source>
        <dbReference type="ARBA" id="ARBA00022989"/>
    </source>
</evidence>
<feature type="transmembrane region" description="Helical" evidence="7">
    <location>
        <begin position="32"/>
        <end position="53"/>
    </location>
</feature>
<dbReference type="AlphaFoldDB" id="A0A1N6QEQ2"/>
<keyword evidence="10" id="KW-1185">Reference proteome</keyword>
<evidence type="ECO:0000256" key="4">
    <source>
        <dbReference type="ARBA" id="ARBA00022692"/>
    </source>
</evidence>
<evidence type="ECO:0000256" key="1">
    <source>
        <dbReference type="ARBA" id="ARBA00004651"/>
    </source>
</evidence>
<feature type="transmembrane region" description="Helical" evidence="7">
    <location>
        <begin position="259"/>
        <end position="281"/>
    </location>
</feature>
<feature type="domain" description="ABC transmembrane type-1" evidence="8">
    <location>
        <begin position="92"/>
        <end position="281"/>
    </location>
</feature>
<dbReference type="PANTHER" id="PTHR43386:SF1">
    <property type="entry name" value="D,D-DIPEPTIDE TRANSPORT SYSTEM PERMEASE PROTEIN DDPC-RELATED"/>
    <property type="match status" value="1"/>
</dbReference>
<reference evidence="9 10" key="1">
    <citation type="submission" date="2017-01" db="EMBL/GenBank/DDBJ databases">
        <authorList>
            <person name="Mah S.A."/>
            <person name="Swanson W.J."/>
            <person name="Moy G.W."/>
            <person name="Vacquier V.D."/>
        </authorList>
    </citation>
    <scope>NUCLEOTIDE SEQUENCE [LARGE SCALE GENOMIC DNA]</scope>
    <source>
        <strain evidence="9 10">ASpG1</strain>
    </source>
</reference>
<keyword evidence="5 7" id="KW-1133">Transmembrane helix</keyword>
<keyword evidence="6 7" id="KW-0472">Membrane</keyword>
<gene>
    <name evidence="9" type="ORF">SAMN05920897_104140</name>
</gene>
<comment type="subcellular location">
    <subcellularLocation>
        <location evidence="1 7">Cell membrane</location>
        <topology evidence="1 7">Multi-pass membrane protein</topology>
    </subcellularLocation>
</comment>
<dbReference type="Proteomes" id="UP000186400">
    <property type="component" value="Unassembled WGS sequence"/>
</dbReference>
<comment type="similarity">
    <text evidence="7">Belongs to the binding-protein-dependent transport system permease family.</text>
</comment>
<evidence type="ECO:0000313" key="9">
    <source>
        <dbReference type="EMBL" id="SIQ15083.1"/>
    </source>
</evidence>
<dbReference type="InterPro" id="IPR035906">
    <property type="entry name" value="MetI-like_sf"/>
</dbReference>
<dbReference type="RefSeq" id="WP_076488099.1">
    <property type="nucleotide sequence ID" value="NZ_FTMS01000004.1"/>
</dbReference>
<dbReference type="OrthoDB" id="9783218at2"/>
<dbReference type="SUPFAM" id="SSF161098">
    <property type="entry name" value="MetI-like"/>
    <property type="match status" value="1"/>
</dbReference>
<dbReference type="PROSITE" id="PS50928">
    <property type="entry name" value="ABC_TM1"/>
    <property type="match status" value="1"/>
</dbReference>
<accession>A0A1N6QEQ2</accession>
<dbReference type="Pfam" id="PF00528">
    <property type="entry name" value="BPD_transp_1"/>
    <property type="match status" value="1"/>
</dbReference>
<dbReference type="EMBL" id="FTMS01000004">
    <property type="protein sequence ID" value="SIQ15083.1"/>
    <property type="molecule type" value="Genomic_DNA"/>
</dbReference>